<sequence length="558" mass="62047">MHIKQPELLGFSFKNSAQMHWTLGLLLLGALYYFMPGLVGRDPWKQDETYTFSMILNLLQGRDWVVMHVAGEPFMEKPPLYYWSAALLAKLLSGVLPLHDAARLTSGAYMVAAFAVLGESMWRAWGRQGAVVCCLALAACPSLMLHGHCMITDTAQFFGTTLVLAGLLRAHEPGRVQGALLGLGLLVTLLTKGLLIPGVTVITGMGLAALSRQWRNKQYLRHWLMALAIAIPLGAIWPTLLYLRSPQLFYDWFWLNNIGRFLGFAVPILGAATEPAYFLRSVPSFAFPVLPLALWSLWVSRRQWNTPRILVPGLFASVIFFTLSMSASARALYALPLLAPLAMLAFPAVIDHGGRVDRIIRYLSLILFGALAIFVAVVWGYGLLVGHMPEWEWLVRMLPSSHQPPLQPLACVVALVAAALWVAAAVFTRGCFASGLMSWTAGLMLLWTLAMTLWLPWLDEAKSYRQVMVDIRTAMADNPGCVASLGLGESERSMLHYFGRTITKRVELQHDALGECRYLLIEDTYRDPIQTPDGSWLPIWSGTRIGDQNERFRLYTAG</sequence>
<evidence type="ECO:0000256" key="1">
    <source>
        <dbReference type="ARBA" id="ARBA00004651"/>
    </source>
</evidence>
<dbReference type="Proteomes" id="UP000192761">
    <property type="component" value="Unassembled WGS sequence"/>
</dbReference>
<feature type="transmembrane region" description="Helical" evidence="8">
    <location>
        <begin position="309"/>
        <end position="327"/>
    </location>
</feature>
<dbReference type="GO" id="GO:0009103">
    <property type="term" value="P:lipopolysaccharide biosynthetic process"/>
    <property type="evidence" value="ECO:0007669"/>
    <property type="project" value="UniProtKB-ARBA"/>
</dbReference>
<protein>
    <submittedName>
        <fullName evidence="9">4-amino-4-deoxy-L-arabinose transferase</fullName>
    </submittedName>
</protein>
<evidence type="ECO:0000256" key="4">
    <source>
        <dbReference type="ARBA" id="ARBA00022679"/>
    </source>
</evidence>
<evidence type="ECO:0000256" key="6">
    <source>
        <dbReference type="ARBA" id="ARBA00022989"/>
    </source>
</evidence>
<dbReference type="PANTHER" id="PTHR33908">
    <property type="entry name" value="MANNOSYLTRANSFERASE YKCB-RELATED"/>
    <property type="match status" value="1"/>
</dbReference>
<evidence type="ECO:0000313" key="10">
    <source>
        <dbReference type="Proteomes" id="UP000192761"/>
    </source>
</evidence>
<feature type="transmembrane region" description="Helical" evidence="8">
    <location>
        <begin position="277"/>
        <end position="297"/>
    </location>
</feature>
<feature type="transmembrane region" description="Helical" evidence="8">
    <location>
        <begin position="439"/>
        <end position="458"/>
    </location>
</feature>
<keyword evidence="6 8" id="KW-1133">Transmembrane helix</keyword>
<feature type="transmembrane region" description="Helical" evidence="8">
    <location>
        <begin position="21"/>
        <end position="39"/>
    </location>
</feature>
<feature type="transmembrane region" description="Helical" evidence="8">
    <location>
        <begin position="406"/>
        <end position="427"/>
    </location>
</feature>
<dbReference type="GO" id="GO:0005886">
    <property type="term" value="C:plasma membrane"/>
    <property type="evidence" value="ECO:0007669"/>
    <property type="project" value="UniProtKB-SubCell"/>
</dbReference>
<reference evidence="9 10" key="1">
    <citation type="submission" date="2017-04" db="EMBL/GenBank/DDBJ databases">
        <authorList>
            <person name="Afonso C.L."/>
            <person name="Miller P.J."/>
            <person name="Scott M.A."/>
            <person name="Spackman E."/>
            <person name="Goraichik I."/>
            <person name="Dimitrov K.M."/>
            <person name="Suarez D.L."/>
            <person name="Swayne D.E."/>
        </authorList>
    </citation>
    <scope>NUCLEOTIDE SEQUENCE [LARGE SCALE GENOMIC DNA]</scope>
    <source>
        <strain evidence="9 10">DSM 23236</strain>
    </source>
</reference>
<keyword evidence="5 8" id="KW-0812">Transmembrane</keyword>
<keyword evidence="3" id="KW-0328">Glycosyltransferase</keyword>
<evidence type="ECO:0000256" key="5">
    <source>
        <dbReference type="ARBA" id="ARBA00022692"/>
    </source>
</evidence>
<dbReference type="GO" id="GO:0016763">
    <property type="term" value="F:pentosyltransferase activity"/>
    <property type="evidence" value="ECO:0007669"/>
    <property type="project" value="TreeGrafter"/>
</dbReference>
<dbReference type="STRING" id="1121001.SAMN02745857_03182"/>
<evidence type="ECO:0000256" key="2">
    <source>
        <dbReference type="ARBA" id="ARBA00022475"/>
    </source>
</evidence>
<evidence type="ECO:0000256" key="8">
    <source>
        <dbReference type="SAM" id="Phobius"/>
    </source>
</evidence>
<dbReference type="InterPro" id="IPR050297">
    <property type="entry name" value="LipidA_mod_glycosyltrf_83"/>
</dbReference>
<name>A0A1W1XWL0_9NEIS</name>
<gene>
    <name evidence="9" type="ORF">SAMN02745857_03182</name>
</gene>
<feature type="transmembrane region" description="Helical" evidence="8">
    <location>
        <begin position="362"/>
        <end position="386"/>
    </location>
</feature>
<evidence type="ECO:0000313" key="9">
    <source>
        <dbReference type="EMBL" id="SMC28252.1"/>
    </source>
</evidence>
<keyword evidence="4 9" id="KW-0808">Transferase</keyword>
<keyword evidence="7 8" id="KW-0472">Membrane</keyword>
<dbReference type="PANTHER" id="PTHR33908:SF11">
    <property type="entry name" value="MEMBRANE PROTEIN"/>
    <property type="match status" value="1"/>
</dbReference>
<feature type="transmembrane region" description="Helical" evidence="8">
    <location>
        <begin position="222"/>
        <end position="243"/>
    </location>
</feature>
<comment type="subcellular location">
    <subcellularLocation>
        <location evidence="1">Cell membrane</location>
        <topology evidence="1">Multi-pass membrane protein</topology>
    </subcellularLocation>
</comment>
<keyword evidence="10" id="KW-1185">Reference proteome</keyword>
<feature type="transmembrane region" description="Helical" evidence="8">
    <location>
        <begin position="106"/>
        <end position="125"/>
    </location>
</feature>
<accession>A0A1W1XWL0</accession>
<feature type="transmembrane region" description="Helical" evidence="8">
    <location>
        <begin position="333"/>
        <end position="350"/>
    </location>
</feature>
<proteinExistence type="predicted"/>
<feature type="transmembrane region" description="Helical" evidence="8">
    <location>
        <begin position="180"/>
        <end position="210"/>
    </location>
</feature>
<evidence type="ECO:0000256" key="3">
    <source>
        <dbReference type="ARBA" id="ARBA00022676"/>
    </source>
</evidence>
<evidence type="ECO:0000256" key="7">
    <source>
        <dbReference type="ARBA" id="ARBA00023136"/>
    </source>
</evidence>
<organism evidence="9 10">
    <name type="scientific">Andreprevotia lacus DSM 23236</name>
    <dbReference type="NCBI Taxonomy" id="1121001"/>
    <lineage>
        <taxon>Bacteria</taxon>
        <taxon>Pseudomonadati</taxon>
        <taxon>Pseudomonadota</taxon>
        <taxon>Betaproteobacteria</taxon>
        <taxon>Neisseriales</taxon>
        <taxon>Chitinibacteraceae</taxon>
        <taxon>Andreprevotia</taxon>
    </lineage>
</organism>
<dbReference type="EMBL" id="FWXD01000021">
    <property type="protein sequence ID" value="SMC28252.1"/>
    <property type="molecule type" value="Genomic_DNA"/>
</dbReference>
<dbReference type="AlphaFoldDB" id="A0A1W1XWL0"/>
<keyword evidence="2" id="KW-1003">Cell membrane</keyword>